<dbReference type="CDD" id="cd07814">
    <property type="entry name" value="SRPBCC_CalC_Aha1-like"/>
    <property type="match status" value="1"/>
</dbReference>
<evidence type="ECO:0000313" key="3">
    <source>
        <dbReference type="EMBL" id="MFD2566388.1"/>
    </source>
</evidence>
<comment type="similarity">
    <text evidence="1">Belongs to the AHA1 family.</text>
</comment>
<dbReference type="InterPro" id="IPR013538">
    <property type="entry name" value="ASHA1/2-like_C"/>
</dbReference>
<feature type="domain" description="Activator of Hsp90 ATPase homologue 1/2-like C-terminal" evidence="2">
    <location>
        <begin position="13"/>
        <end position="138"/>
    </location>
</feature>
<evidence type="ECO:0000259" key="2">
    <source>
        <dbReference type="Pfam" id="PF08327"/>
    </source>
</evidence>
<comment type="caution">
    <text evidence="3">The sequence shown here is derived from an EMBL/GenBank/DDBJ whole genome shotgun (WGS) entry which is preliminary data.</text>
</comment>
<dbReference type="Gene3D" id="3.30.530.20">
    <property type="match status" value="1"/>
</dbReference>
<reference evidence="4" key="1">
    <citation type="journal article" date="2019" name="Int. J. Syst. Evol. Microbiol.">
        <title>The Global Catalogue of Microorganisms (GCM) 10K type strain sequencing project: providing services to taxonomists for standard genome sequencing and annotation.</title>
        <authorList>
            <consortium name="The Broad Institute Genomics Platform"/>
            <consortium name="The Broad Institute Genome Sequencing Center for Infectious Disease"/>
            <person name="Wu L."/>
            <person name="Ma J."/>
        </authorList>
    </citation>
    <scope>NUCLEOTIDE SEQUENCE [LARGE SCALE GENOMIC DNA]</scope>
    <source>
        <strain evidence="4">KCTC 52127</strain>
    </source>
</reference>
<dbReference type="Pfam" id="PF08327">
    <property type="entry name" value="AHSA1"/>
    <property type="match status" value="1"/>
</dbReference>
<dbReference type="SUPFAM" id="SSF55961">
    <property type="entry name" value="Bet v1-like"/>
    <property type="match status" value="1"/>
</dbReference>
<proteinExistence type="inferred from homology"/>
<evidence type="ECO:0000313" key="4">
    <source>
        <dbReference type="Proteomes" id="UP001597508"/>
    </source>
</evidence>
<dbReference type="Proteomes" id="UP001597508">
    <property type="component" value="Unassembled WGS sequence"/>
</dbReference>
<protein>
    <submittedName>
        <fullName evidence="3">SRPBCC family protein</fullName>
    </submittedName>
</protein>
<name>A0ABW5LNG8_9FLAO</name>
<keyword evidence="4" id="KW-1185">Reference proteome</keyword>
<organism evidence="3 4">
    <name type="scientific">Pseudotenacibaculum haliotis</name>
    <dbReference type="NCBI Taxonomy" id="1862138"/>
    <lineage>
        <taxon>Bacteria</taxon>
        <taxon>Pseudomonadati</taxon>
        <taxon>Bacteroidota</taxon>
        <taxon>Flavobacteriia</taxon>
        <taxon>Flavobacteriales</taxon>
        <taxon>Flavobacteriaceae</taxon>
        <taxon>Pseudotenacibaculum</taxon>
    </lineage>
</organism>
<accession>A0ABW5LNG8</accession>
<dbReference type="InterPro" id="IPR023393">
    <property type="entry name" value="START-like_dom_sf"/>
</dbReference>
<dbReference type="EMBL" id="JBHULH010000001">
    <property type="protein sequence ID" value="MFD2566388.1"/>
    <property type="molecule type" value="Genomic_DNA"/>
</dbReference>
<evidence type="ECO:0000256" key="1">
    <source>
        <dbReference type="ARBA" id="ARBA00006817"/>
    </source>
</evidence>
<sequence>MKPIIVERNINTNLASAWRAITVQEEMIQWYFDNIPDFKAEVGFETGFNVQAPSRDFYHLWKVTKVVPNKMISYTWNYTDIQGESVSTFEISEEKEGIKLMLTCVGLENLPQDIPEFSRESCTGGWNYFLDRLKNYLEE</sequence>
<gene>
    <name evidence="3" type="ORF">ACFSRZ_03330</name>
</gene>
<dbReference type="RefSeq" id="WP_379665096.1">
    <property type="nucleotide sequence ID" value="NZ_JBHULH010000001.1"/>
</dbReference>